<dbReference type="RefSeq" id="WP_173158095.1">
    <property type="nucleotide sequence ID" value="NZ_AP022871.1"/>
</dbReference>
<evidence type="ECO:0000313" key="3">
    <source>
        <dbReference type="EMBL" id="BCB86201.1"/>
    </source>
</evidence>
<dbReference type="PANTHER" id="PTHR42733">
    <property type="entry name" value="DJ-1 PROTEIN"/>
    <property type="match status" value="1"/>
</dbReference>
<organism evidence="3 4">
    <name type="scientific">Phytohabitans suffuscus</name>
    <dbReference type="NCBI Taxonomy" id="624315"/>
    <lineage>
        <taxon>Bacteria</taxon>
        <taxon>Bacillati</taxon>
        <taxon>Actinomycetota</taxon>
        <taxon>Actinomycetes</taxon>
        <taxon>Micromonosporales</taxon>
        <taxon>Micromonosporaceae</taxon>
    </lineage>
</organism>
<dbReference type="AlphaFoldDB" id="A0A6F8YJS1"/>
<dbReference type="Proteomes" id="UP000503011">
    <property type="component" value="Chromosome"/>
</dbReference>
<dbReference type="KEGG" id="psuu:Psuf_035140"/>
<accession>A0A6F8YJS1</accession>
<dbReference type="PANTHER" id="PTHR42733:SF12">
    <property type="entry name" value="PROTEINASE"/>
    <property type="match status" value="1"/>
</dbReference>
<sequence length="186" mass="19958">MSHLEGKKIAILATDGVERVELEQPRGALHGAGAQTEVISIHPGEIQARQSDLIRAGTFAVDREIGNAAVDDYDALVLPGGAVSPDRLRMDRDAVSFVRAFVTSDKPIAAICHGPWMLIEADAVSGRRMTSFPSLHNDLRRAGATVMDEGVVVDERITTSRGPADLPAFCSTIVDQFAKAPQRAMI</sequence>
<gene>
    <name evidence="3" type="ORF">Psuf_035140</name>
</gene>
<dbReference type="InterPro" id="IPR006286">
    <property type="entry name" value="C56_PfpI-like"/>
</dbReference>
<dbReference type="EMBL" id="AP022871">
    <property type="protein sequence ID" value="BCB86201.1"/>
    <property type="molecule type" value="Genomic_DNA"/>
</dbReference>
<reference evidence="3 4" key="1">
    <citation type="submission" date="2020-03" db="EMBL/GenBank/DDBJ databases">
        <title>Whole genome shotgun sequence of Phytohabitans suffuscus NBRC 105367.</title>
        <authorList>
            <person name="Komaki H."/>
            <person name="Tamura T."/>
        </authorList>
    </citation>
    <scope>NUCLEOTIDE SEQUENCE [LARGE SCALE GENOMIC DNA]</scope>
    <source>
        <strain evidence="3 4">NBRC 105367</strain>
    </source>
</reference>
<dbReference type="CDD" id="cd03134">
    <property type="entry name" value="GATase1_PfpI_like"/>
    <property type="match status" value="1"/>
</dbReference>
<evidence type="ECO:0000256" key="1">
    <source>
        <dbReference type="ARBA" id="ARBA00008542"/>
    </source>
</evidence>
<evidence type="ECO:0000259" key="2">
    <source>
        <dbReference type="Pfam" id="PF01965"/>
    </source>
</evidence>
<comment type="similarity">
    <text evidence="1">Belongs to the peptidase C56 family.</text>
</comment>
<dbReference type="SUPFAM" id="SSF52317">
    <property type="entry name" value="Class I glutamine amidotransferase-like"/>
    <property type="match status" value="1"/>
</dbReference>
<protein>
    <submittedName>
        <fullName evidence="3">Peptidase C56 PfpI</fullName>
    </submittedName>
</protein>
<dbReference type="InterPro" id="IPR029062">
    <property type="entry name" value="Class_I_gatase-like"/>
</dbReference>
<dbReference type="Pfam" id="PF01965">
    <property type="entry name" value="DJ-1_PfpI"/>
    <property type="match status" value="1"/>
</dbReference>
<feature type="domain" description="DJ-1/PfpI" evidence="2">
    <location>
        <begin position="7"/>
        <end position="176"/>
    </location>
</feature>
<evidence type="ECO:0000313" key="4">
    <source>
        <dbReference type="Proteomes" id="UP000503011"/>
    </source>
</evidence>
<proteinExistence type="inferred from homology"/>
<name>A0A6F8YJS1_9ACTN</name>
<dbReference type="InterPro" id="IPR002818">
    <property type="entry name" value="DJ-1/PfpI"/>
</dbReference>
<dbReference type="NCBIfam" id="TIGR01382">
    <property type="entry name" value="PfpI"/>
    <property type="match status" value="1"/>
</dbReference>
<dbReference type="Gene3D" id="3.40.50.880">
    <property type="match status" value="1"/>
</dbReference>
<keyword evidence="4" id="KW-1185">Reference proteome</keyword>
<reference evidence="3 4" key="2">
    <citation type="submission" date="2020-03" db="EMBL/GenBank/DDBJ databases">
        <authorList>
            <person name="Ichikawa N."/>
            <person name="Kimura A."/>
            <person name="Kitahashi Y."/>
            <person name="Uohara A."/>
        </authorList>
    </citation>
    <scope>NUCLEOTIDE SEQUENCE [LARGE SCALE GENOMIC DNA]</scope>
    <source>
        <strain evidence="3 4">NBRC 105367</strain>
    </source>
</reference>
<dbReference type="PROSITE" id="PS51276">
    <property type="entry name" value="PEPTIDASE_C56_PFPI"/>
    <property type="match status" value="1"/>
</dbReference>